<evidence type="ECO:0000256" key="38">
    <source>
        <dbReference type="SAM" id="MobiDB-lite"/>
    </source>
</evidence>
<keyword evidence="27" id="KW-0238">DNA-binding</keyword>
<evidence type="ECO:0000256" key="2">
    <source>
        <dbReference type="ARBA" id="ARBA00002180"/>
    </source>
</evidence>
<organism evidence="42 43">
    <name type="scientific">Trifolium pratense</name>
    <name type="common">Red clover</name>
    <dbReference type="NCBI Taxonomy" id="57577"/>
    <lineage>
        <taxon>Eukaryota</taxon>
        <taxon>Viridiplantae</taxon>
        <taxon>Streptophyta</taxon>
        <taxon>Embryophyta</taxon>
        <taxon>Tracheophyta</taxon>
        <taxon>Spermatophyta</taxon>
        <taxon>Magnoliopsida</taxon>
        <taxon>eudicotyledons</taxon>
        <taxon>Gunneridae</taxon>
        <taxon>Pentapetalae</taxon>
        <taxon>rosids</taxon>
        <taxon>fabids</taxon>
        <taxon>Fabales</taxon>
        <taxon>Fabaceae</taxon>
        <taxon>Papilionoideae</taxon>
        <taxon>50 kb inversion clade</taxon>
        <taxon>NPAAA clade</taxon>
        <taxon>Hologalegina</taxon>
        <taxon>IRL clade</taxon>
        <taxon>Trifolieae</taxon>
        <taxon>Trifolium</taxon>
    </lineage>
</organism>
<evidence type="ECO:0000256" key="28">
    <source>
        <dbReference type="ARBA" id="ARBA00023172"/>
    </source>
</evidence>
<keyword evidence="19" id="KW-0862">Zinc</keyword>
<evidence type="ECO:0000256" key="6">
    <source>
        <dbReference type="ARBA" id="ARBA00022490"/>
    </source>
</evidence>
<dbReference type="FunFam" id="3.30.70.270:FF:000026">
    <property type="entry name" value="Transposon Ty3-G Gag-Pol polyprotein"/>
    <property type="match status" value="1"/>
</dbReference>
<keyword evidence="6" id="KW-0963">Cytoplasm</keyword>
<comment type="function">
    <text evidence="31">Reverse transcriptase/ribonuclease H (RT) is a multifunctional enzyme that catalyzes the conversion of the retro-elements RNA genome into dsDNA within the VLP. The enzyme displays a DNA polymerase activity that can copy either DNA or RNA templates, and a ribonuclease H (RNase H) activity that cleaves the RNA strand of RNA-DNA heteroduplexes during plus-strand synthesis and hydrolyzes RNA primers. The conversion leads to a linear dsDNA copy of the retrotransposon that includes long terminal repeats (LTRs) at both ends.</text>
</comment>
<dbReference type="InterPro" id="IPR036875">
    <property type="entry name" value="Znf_CCHC_sf"/>
</dbReference>
<dbReference type="Pfam" id="PF24626">
    <property type="entry name" value="SH3_Tf2-1"/>
    <property type="match status" value="1"/>
</dbReference>
<keyword evidence="23" id="KW-0229">DNA integration</keyword>
<keyword evidence="22" id="KW-0694">RNA-binding</keyword>
<evidence type="ECO:0000313" key="43">
    <source>
        <dbReference type="Proteomes" id="UP000236291"/>
    </source>
</evidence>
<dbReference type="CDD" id="cd01647">
    <property type="entry name" value="RT_LTR"/>
    <property type="match status" value="1"/>
</dbReference>
<keyword evidence="7" id="KW-1188">Viral release from host cell</keyword>
<evidence type="ECO:0000256" key="14">
    <source>
        <dbReference type="ARBA" id="ARBA00022750"/>
    </source>
</evidence>
<dbReference type="Gene3D" id="2.40.70.10">
    <property type="entry name" value="Acid Proteases"/>
    <property type="match status" value="1"/>
</dbReference>
<keyword evidence="30" id="KW-0511">Multifunctional enzyme</keyword>
<dbReference type="Gene3D" id="3.30.420.10">
    <property type="entry name" value="Ribonuclease H-like superfamily/Ribonuclease H"/>
    <property type="match status" value="1"/>
</dbReference>
<comment type="function">
    <text evidence="2">The aspartyl protease (PR) mediates the proteolytic cleavages of the Gag and Gag-Pol polyproteins after assembly of the VLP.</text>
</comment>
<keyword evidence="28" id="KW-0233">DNA recombination</keyword>
<dbReference type="PROSITE" id="PS50994">
    <property type="entry name" value="INTEGRASE"/>
    <property type="match status" value="1"/>
</dbReference>
<keyword evidence="10" id="KW-0548">Nucleotidyltransferase</keyword>
<dbReference type="GO" id="GO:0004190">
    <property type="term" value="F:aspartic-type endopeptidase activity"/>
    <property type="evidence" value="ECO:0007669"/>
    <property type="project" value="UniProtKB-KW"/>
</dbReference>
<dbReference type="InterPro" id="IPR043502">
    <property type="entry name" value="DNA/RNA_pol_sf"/>
</dbReference>
<evidence type="ECO:0000256" key="30">
    <source>
        <dbReference type="ARBA" id="ARBA00023268"/>
    </source>
</evidence>
<dbReference type="EC" id="2.7.7.49" evidence="5"/>
<dbReference type="GO" id="GO:0005524">
    <property type="term" value="F:ATP binding"/>
    <property type="evidence" value="ECO:0007669"/>
    <property type="project" value="UniProtKB-KW"/>
</dbReference>
<evidence type="ECO:0000256" key="11">
    <source>
        <dbReference type="ARBA" id="ARBA00022722"/>
    </source>
</evidence>
<comment type="subcellular location">
    <subcellularLocation>
        <location evidence="4">Cytoplasm</location>
    </subcellularLocation>
    <subcellularLocation>
        <location evidence="3">Nucleus</location>
    </subcellularLocation>
</comment>
<evidence type="ECO:0000256" key="35">
    <source>
        <dbReference type="ARBA" id="ARBA00063849"/>
    </source>
</evidence>
<dbReference type="GO" id="GO:0075523">
    <property type="term" value="P:viral translational frameshifting"/>
    <property type="evidence" value="ECO:0007669"/>
    <property type="project" value="UniProtKB-KW"/>
</dbReference>
<dbReference type="GO" id="GO:0003964">
    <property type="term" value="F:RNA-directed DNA polymerase activity"/>
    <property type="evidence" value="ECO:0007669"/>
    <property type="project" value="UniProtKB-KW"/>
</dbReference>
<keyword evidence="20" id="KW-0067">ATP-binding</keyword>
<name>A0A2K3PRF7_TRIPR</name>
<comment type="catalytic activity">
    <reaction evidence="1">
        <text>Endonucleolytic cleavage to 5'-phosphomonoester.</text>
        <dbReference type="EC" id="3.1.26.4"/>
    </reaction>
</comment>
<feature type="region of interest" description="Disordered" evidence="38">
    <location>
        <begin position="267"/>
        <end position="288"/>
    </location>
</feature>
<evidence type="ECO:0000256" key="5">
    <source>
        <dbReference type="ARBA" id="ARBA00012493"/>
    </source>
</evidence>
<dbReference type="CDD" id="cd00303">
    <property type="entry name" value="retropepsin_like"/>
    <property type="match status" value="1"/>
</dbReference>
<dbReference type="Pfam" id="PF00665">
    <property type="entry name" value="rve"/>
    <property type="match status" value="1"/>
</dbReference>
<sequence length="1414" mass="162319">MSGVGEDNGFDLNSFVTTVTQQLQALNARMDGFQPPSRTSSRRHPSSEEEEYSDRRSNERRRRVDSRRNSHVGSVKMTIPSFKGKNDPELYLEWERKIEHVFDCHDYSEEKKIKLAVVEFTDYASIWWDQLVTSRRRNGERQINTWNEMKSVMRKRFVPSHYHRDLYRKLQTLTQGSMSVEDYYKEMEIAMIKANIEEDREATMARFIAGLKKEIADVVELQYYVEMEDLLHKAIQVERQLKTKNTSKFSSSSSWKSNSQNNKFVLKPKEDARAKNSSAALKGKLETSSSSRTRDMNCYRCKGIGHYAADCPNKRAMTLLDNGDIKSEGSDDDGMPSLEDCSDVDVAEPVSGEVLVTRRALNIQPKVGGDEEQREHIFHTRCHINDKVCSLIIDSGSCTNVASTLLVEKLSLPTLKHPNPYRLQWLNDCGDIKVTKQVMISFSIGKYKDEVLCDVAPMHAGHLLLGRPWQFDRKVNHDGYKNRYTLVMNNRIIVLTPLQPAEAYADQIRISREFVSLLQEFDDIFPKDVPDGLPPLRGIEHQIDFIPGASLPNRPAYRSSPEEAKEIQRQVDEFLQKGFVKESLSPCSVPVILVPKKDGTWRMCTDCRAINKITVKYRYPIPRLDDMLDELYGSCLFSKIDLKSGYYQIRMKEGDEWKTAFKTKYGLYEWLVMPFGLTNAPSTFMRLMNHVLRSFIGKFVVVYFDDILIYSKTLSEHVDHLQAVLKVLRENKLYANLKKCSFCLESVVFLGFVISSKGVSVDEEKVKAIREWPVPKNAGEVRSFHGLAGFYRRFVKDFSSIAAPLTELVKKNVVFKWSDVHEKAFNLLKDRLTNAPLLCLPNFDKAFEIQCDASGVGIGAVLMQDSKPIAFFSEKLNGAALNYSTYDKELYALVRALQIWQHYLWTREFVIHTDHQSLKFLKSQGKLQKRHAKWLEFIEMFPYVIKYKDGKENVVADALSRRYALLTSLQTKLLGFEFVKDLYSNDSDFGNICESCSKHAFGDYYMHDGYLFKKNKLCVPVCSLREMLVRESHGGGLMGHFGVKKTLEILQEHFYWPKMMQDVQSVCVKCVPCKQAKSKIMPHGLYTPLHVPSQPWTDVSMDFVLGLPRSQGGKDSIFVVVDRFSKMAHFIACSKTNDATHIADLFFKEVVRLHGLPKTIVSDRDVKFLSHFWRTLWNKLGTKLLFSTVAHPQTDGQTEVVNRTLTALLRSIIQKNLKNWENCLPHVEFAYNRTFHSTTSFSPFEIVYGFNPMTPLDILPLPTNEFVNLDGKKKADFVRELHAQVRANIEKKNEQYARQANKGRVKVTFEPGDWVWVHMRKERFPNQRKSKLQPRGDGPFQVVEKINDNAYKLDLPSEYENISATFNVADLSLFDVGNGSDSRTNPFEEGENDGTDSSKDPLHEIGGPMTRSKT</sequence>
<keyword evidence="21" id="KW-0460">Magnesium</keyword>
<comment type="function">
    <text evidence="34">Capsid protein (CA) is the structural component of the virus-like particle (VLP), forming the shell that encapsulates the genomic RNA-nucleocapsid complex.</text>
</comment>
<evidence type="ECO:0000256" key="33">
    <source>
        <dbReference type="ARBA" id="ARBA00055265"/>
    </source>
</evidence>
<dbReference type="GO" id="GO:0003723">
    <property type="term" value="F:RNA binding"/>
    <property type="evidence" value="ECO:0007669"/>
    <property type="project" value="UniProtKB-KW"/>
</dbReference>
<feature type="domain" description="Integrase catalytic" evidence="41">
    <location>
        <begin position="1091"/>
        <end position="1251"/>
    </location>
</feature>
<evidence type="ECO:0000256" key="9">
    <source>
        <dbReference type="ARBA" id="ARBA00022679"/>
    </source>
</evidence>
<dbReference type="GO" id="GO:0015074">
    <property type="term" value="P:DNA integration"/>
    <property type="evidence" value="ECO:0007669"/>
    <property type="project" value="UniProtKB-KW"/>
</dbReference>
<dbReference type="SUPFAM" id="SSF57756">
    <property type="entry name" value="Retrovirus zinc finger-like domains"/>
    <property type="match status" value="1"/>
</dbReference>
<dbReference type="SMART" id="SM00343">
    <property type="entry name" value="ZnF_C2HC"/>
    <property type="match status" value="1"/>
</dbReference>
<dbReference type="Pfam" id="PF00078">
    <property type="entry name" value="RVT_1"/>
    <property type="match status" value="1"/>
</dbReference>
<dbReference type="SUPFAM" id="SSF56672">
    <property type="entry name" value="DNA/RNA polymerases"/>
    <property type="match status" value="1"/>
</dbReference>
<comment type="function">
    <text evidence="32">Integrase (IN) targets the VLP to the nucleus, where a subparticle preintegration complex (PIC) containing at least integrase and the newly synthesized dsDNA copy of the retrotransposon must transit the nuclear membrane. Once in the nucleus, integrase performs the integration of the dsDNA into the host genome.</text>
</comment>
<dbReference type="InterPro" id="IPR021109">
    <property type="entry name" value="Peptidase_aspartic_dom_sf"/>
</dbReference>
<dbReference type="Proteomes" id="UP000236291">
    <property type="component" value="Unassembled WGS sequence"/>
</dbReference>
<evidence type="ECO:0000256" key="13">
    <source>
        <dbReference type="ARBA" id="ARBA00022741"/>
    </source>
</evidence>
<keyword evidence="14" id="KW-0064">Aspartyl protease</keyword>
<evidence type="ECO:0000259" key="40">
    <source>
        <dbReference type="PROSITE" id="PS50878"/>
    </source>
</evidence>
<evidence type="ECO:0000256" key="31">
    <source>
        <dbReference type="ARBA" id="ARBA00025590"/>
    </source>
</evidence>
<dbReference type="InterPro" id="IPR001878">
    <property type="entry name" value="Znf_CCHC"/>
</dbReference>
<feature type="domain" description="Reverse transcriptase" evidence="40">
    <location>
        <begin position="575"/>
        <end position="754"/>
    </location>
</feature>
<keyword evidence="29" id="KW-0539">Nucleus</keyword>
<dbReference type="InterPro" id="IPR000477">
    <property type="entry name" value="RT_dom"/>
</dbReference>
<keyword evidence="11" id="KW-0540">Nuclease</keyword>
<dbReference type="InterPro" id="IPR041373">
    <property type="entry name" value="RT_RNaseH"/>
</dbReference>
<keyword evidence="12" id="KW-0479">Metal-binding</keyword>
<dbReference type="GO" id="GO:0003677">
    <property type="term" value="F:DNA binding"/>
    <property type="evidence" value="ECO:0007669"/>
    <property type="project" value="UniProtKB-KW"/>
</dbReference>
<evidence type="ECO:0000256" key="23">
    <source>
        <dbReference type="ARBA" id="ARBA00022908"/>
    </source>
</evidence>
<evidence type="ECO:0000256" key="27">
    <source>
        <dbReference type="ARBA" id="ARBA00023125"/>
    </source>
</evidence>
<evidence type="ECO:0000256" key="12">
    <source>
        <dbReference type="ARBA" id="ARBA00022723"/>
    </source>
</evidence>
<evidence type="ECO:0000313" key="42">
    <source>
        <dbReference type="EMBL" id="PNY17872.1"/>
    </source>
</evidence>
<evidence type="ECO:0000256" key="34">
    <source>
        <dbReference type="ARBA" id="ARBA00055383"/>
    </source>
</evidence>
<dbReference type="PROSITE" id="PS50158">
    <property type="entry name" value="ZF_CCHC"/>
    <property type="match status" value="1"/>
</dbReference>
<dbReference type="ExpressionAtlas" id="A0A2K3PRF7">
    <property type="expression patterns" value="baseline"/>
</dbReference>
<evidence type="ECO:0000256" key="17">
    <source>
        <dbReference type="ARBA" id="ARBA00022771"/>
    </source>
</evidence>
<dbReference type="Gene3D" id="1.10.340.70">
    <property type="match status" value="1"/>
</dbReference>
<evidence type="ECO:0000256" key="29">
    <source>
        <dbReference type="ARBA" id="ARBA00023242"/>
    </source>
</evidence>
<keyword evidence="18" id="KW-0378">Hydrolase</keyword>
<dbReference type="GO" id="GO:0005737">
    <property type="term" value="C:cytoplasm"/>
    <property type="evidence" value="ECO:0007669"/>
    <property type="project" value="UniProtKB-SubCell"/>
</dbReference>
<evidence type="ECO:0000256" key="32">
    <source>
        <dbReference type="ARBA" id="ARBA00025615"/>
    </source>
</evidence>
<feature type="region of interest" description="Disordered" evidence="38">
    <location>
        <begin position="1377"/>
        <end position="1414"/>
    </location>
</feature>
<keyword evidence="17 37" id="KW-0863">Zinc-finger</keyword>
<dbReference type="EMBL" id="ASHM01009747">
    <property type="protein sequence ID" value="PNY17872.1"/>
    <property type="molecule type" value="Genomic_DNA"/>
</dbReference>
<evidence type="ECO:0000256" key="18">
    <source>
        <dbReference type="ARBA" id="ARBA00022801"/>
    </source>
</evidence>
<evidence type="ECO:0000259" key="41">
    <source>
        <dbReference type="PROSITE" id="PS50994"/>
    </source>
</evidence>
<comment type="function">
    <text evidence="33">Nucleocapsid protein p11 (NC) forms the nucleocore that coats the retro-elements dimeric RNA. Binds these RNAs through its zinc fingers. Promotes primer tRNA(i)-Met annealing to the multipartite primer-binding site (PBS), dimerization of Ty3 RNA and initiation of reverse transcription.</text>
</comment>
<dbReference type="InterPro" id="IPR056924">
    <property type="entry name" value="SH3_Tf2-1"/>
</dbReference>
<protein>
    <recommendedName>
        <fullName evidence="5">RNA-directed DNA polymerase</fullName>
        <ecNumber evidence="5">2.7.7.49</ecNumber>
    </recommendedName>
    <alternativeName>
        <fullName evidence="36">Gag3-Pol3</fullName>
    </alternativeName>
</protein>
<proteinExistence type="predicted"/>
<dbReference type="FunFam" id="3.30.420.10:FF:000032">
    <property type="entry name" value="Retrovirus-related Pol polyprotein from transposon 297-like Protein"/>
    <property type="match status" value="1"/>
</dbReference>
<reference evidence="42 43" key="2">
    <citation type="journal article" date="2017" name="Front. Plant Sci.">
        <title>Gene Classification and Mining of Molecular Markers Useful in Red Clover (Trifolium pratense) Breeding.</title>
        <authorList>
            <person name="Istvanek J."/>
            <person name="Dluhosova J."/>
            <person name="Dluhos P."/>
            <person name="Patkova L."/>
            <person name="Nedelnik J."/>
            <person name="Repkova J."/>
        </authorList>
    </citation>
    <scope>NUCLEOTIDE SEQUENCE [LARGE SCALE GENOMIC DNA]</scope>
    <source>
        <strain evidence="43">cv. Tatra</strain>
        <tissue evidence="42">Young leaves</tissue>
    </source>
</reference>
<dbReference type="Gene3D" id="3.10.10.10">
    <property type="entry name" value="HIV Type 1 Reverse Transcriptase, subunit A, domain 1"/>
    <property type="match status" value="1"/>
</dbReference>
<dbReference type="PANTHER" id="PTHR35046:SF9">
    <property type="entry name" value="RNA-DIRECTED DNA POLYMERASE"/>
    <property type="match status" value="1"/>
</dbReference>
<dbReference type="GO" id="GO:0004523">
    <property type="term" value="F:RNA-DNA hybrid ribonuclease activity"/>
    <property type="evidence" value="ECO:0007669"/>
    <property type="project" value="UniProtKB-EC"/>
</dbReference>
<evidence type="ECO:0000256" key="1">
    <source>
        <dbReference type="ARBA" id="ARBA00000077"/>
    </source>
</evidence>
<keyword evidence="13" id="KW-0547">Nucleotide-binding</keyword>
<dbReference type="InterPro" id="IPR005162">
    <property type="entry name" value="Retrotrans_gag_dom"/>
</dbReference>
<comment type="subunit">
    <text evidence="35">The protease is a homodimer, whose active site consists of two apposed aspartic acid residues.</text>
</comment>
<evidence type="ECO:0000256" key="3">
    <source>
        <dbReference type="ARBA" id="ARBA00004123"/>
    </source>
</evidence>
<evidence type="ECO:0000256" key="19">
    <source>
        <dbReference type="ARBA" id="ARBA00022833"/>
    </source>
</evidence>
<dbReference type="FunFam" id="1.10.340.70:FF:000001">
    <property type="entry name" value="Retrovirus-related Pol polyprotein from transposon gypsy-like Protein"/>
    <property type="match status" value="1"/>
</dbReference>
<dbReference type="GO" id="GO:0008270">
    <property type="term" value="F:zinc ion binding"/>
    <property type="evidence" value="ECO:0007669"/>
    <property type="project" value="UniProtKB-KW"/>
</dbReference>
<dbReference type="Pfam" id="PF03732">
    <property type="entry name" value="Retrotrans_gag"/>
    <property type="match status" value="1"/>
</dbReference>
<keyword evidence="16" id="KW-0255">Endonuclease</keyword>
<evidence type="ECO:0000256" key="24">
    <source>
        <dbReference type="ARBA" id="ARBA00022918"/>
    </source>
</evidence>
<dbReference type="CDD" id="cd09274">
    <property type="entry name" value="RNase_HI_RT_Ty3"/>
    <property type="match status" value="1"/>
</dbReference>
<evidence type="ECO:0000256" key="10">
    <source>
        <dbReference type="ARBA" id="ARBA00022695"/>
    </source>
</evidence>
<evidence type="ECO:0000256" key="22">
    <source>
        <dbReference type="ARBA" id="ARBA00022884"/>
    </source>
</evidence>
<dbReference type="InterPro" id="IPR012337">
    <property type="entry name" value="RNaseH-like_sf"/>
</dbReference>
<evidence type="ECO:0000256" key="26">
    <source>
        <dbReference type="ARBA" id="ARBA00023113"/>
    </source>
</evidence>
<keyword evidence="26" id="KW-0917">Virion maturation</keyword>
<dbReference type="SUPFAM" id="SSF53098">
    <property type="entry name" value="Ribonuclease H-like"/>
    <property type="match status" value="1"/>
</dbReference>
<feature type="non-terminal residue" evidence="42">
    <location>
        <position position="1414"/>
    </location>
</feature>
<dbReference type="GO" id="GO:0006508">
    <property type="term" value="P:proteolysis"/>
    <property type="evidence" value="ECO:0007669"/>
    <property type="project" value="UniProtKB-KW"/>
</dbReference>
<evidence type="ECO:0000256" key="7">
    <source>
        <dbReference type="ARBA" id="ARBA00022612"/>
    </source>
</evidence>
<gene>
    <name evidence="42" type="ORF">L195_g014626</name>
</gene>
<keyword evidence="15" id="KW-0688">Ribosomal frameshifting</keyword>
<dbReference type="PANTHER" id="PTHR35046">
    <property type="entry name" value="ZINC KNUCKLE (CCHC-TYPE) FAMILY PROTEIN"/>
    <property type="match status" value="1"/>
</dbReference>
<keyword evidence="8" id="KW-0645">Protease</keyword>
<evidence type="ECO:0000256" key="37">
    <source>
        <dbReference type="PROSITE-ProRule" id="PRU00047"/>
    </source>
</evidence>
<evidence type="ECO:0000256" key="21">
    <source>
        <dbReference type="ARBA" id="ARBA00022842"/>
    </source>
</evidence>
<dbReference type="FunFam" id="3.10.10.10:FF:000007">
    <property type="entry name" value="Retrovirus-related Pol polyprotein from transposon 17.6-like Protein"/>
    <property type="match status" value="1"/>
</dbReference>
<evidence type="ECO:0000256" key="25">
    <source>
        <dbReference type="ARBA" id="ARBA00022932"/>
    </source>
</evidence>
<evidence type="ECO:0000259" key="39">
    <source>
        <dbReference type="PROSITE" id="PS50158"/>
    </source>
</evidence>
<dbReference type="Gene3D" id="3.30.70.270">
    <property type="match status" value="2"/>
</dbReference>
<evidence type="ECO:0000256" key="15">
    <source>
        <dbReference type="ARBA" id="ARBA00022758"/>
    </source>
</evidence>
<dbReference type="InterPro" id="IPR036397">
    <property type="entry name" value="RNaseH_sf"/>
</dbReference>
<evidence type="ECO:0000256" key="16">
    <source>
        <dbReference type="ARBA" id="ARBA00022759"/>
    </source>
</evidence>
<comment type="caution">
    <text evidence="42">The sequence shown here is derived from an EMBL/GenBank/DDBJ whole genome shotgun (WGS) entry which is preliminary data.</text>
</comment>
<keyword evidence="25" id="KW-0239">DNA-directed DNA polymerase</keyword>
<evidence type="ECO:0000256" key="36">
    <source>
        <dbReference type="ARBA" id="ARBA00082890"/>
    </source>
</evidence>
<dbReference type="Pfam" id="PF17917">
    <property type="entry name" value="RT_RNaseH"/>
    <property type="match status" value="1"/>
</dbReference>
<reference evidence="42 43" key="1">
    <citation type="journal article" date="2014" name="Am. J. Bot.">
        <title>Genome assembly and annotation for red clover (Trifolium pratense; Fabaceae).</title>
        <authorList>
            <person name="Istvanek J."/>
            <person name="Jaros M."/>
            <person name="Krenek A."/>
            <person name="Repkova J."/>
        </authorList>
    </citation>
    <scope>NUCLEOTIDE SEQUENCE [LARGE SCALE GENOMIC DNA]</scope>
    <source>
        <strain evidence="43">cv. Tatra</strain>
        <tissue evidence="42">Young leaves</tissue>
    </source>
</reference>
<dbReference type="Gene3D" id="4.10.60.10">
    <property type="entry name" value="Zinc finger, CCHC-type"/>
    <property type="match status" value="1"/>
</dbReference>
<feature type="region of interest" description="Disordered" evidence="38">
    <location>
        <begin position="28"/>
        <end position="74"/>
    </location>
</feature>
<dbReference type="InterPro" id="IPR041588">
    <property type="entry name" value="Integrase_H2C2"/>
</dbReference>
<feature type="domain" description="CCHC-type" evidence="39">
    <location>
        <begin position="298"/>
        <end position="313"/>
    </location>
</feature>
<dbReference type="GO" id="GO:0006310">
    <property type="term" value="P:DNA recombination"/>
    <property type="evidence" value="ECO:0007669"/>
    <property type="project" value="UniProtKB-KW"/>
</dbReference>
<dbReference type="GO" id="GO:0005634">
    <property type="term" value="C:nucleus"/>
    <property type="evidence" value="ECO:0007669"/>
    <property type="project" value="UniProtKB-SubCell"/>
</dbReference>
<dbReference type="InterPro" id="IPR043128">
    <property type="entry name" value="Rev_trsase/Diguanyl_cyclase"/>
</dbReference>
<dbReference type="GO" id="GO:0003887">
    <property type="term" value="F:DNA-directed DNA polymerase activity"/>
    <property type="evidence" value="ECO:0007669"/>
    <property type="project" value="UniProtKB-KW"/>
</dbReference>
<accession>A0A2K3PRF7</accession>
<evidence type="ECO:0000256" key="8">
    <source>
        <dbReference type="ARBA" id="ARBA00022670"/>
    </source>
</evidence>
<dbReference type="Pfam" id="PF17921">
    <property type="entry name" value="Integrase_H2C2"/>
    <property type="match status" value="1"/>
</dbReference>
<keyword evidence="9" id="KW-0808">Transferase</keyword>
<dbReference type="Pfam" id="PF00098">
    <property type="entry name" value="zf-CCHC"/>
    <property type="match status" value="1"/>
</dbReference>
<evidence type="ECO:0000256" key="20">
    <source>
        <dbReference type="ARBA" id="ARBA00022840"/>
    </source>
</evidence>
<dbReference type="PROSITE" id="PS50878">
    <property type="entry name" value="RT_POL"/>
    <property type="match status" value="1"/>
</dbReference>
<dbReference type="InterPro" id="IPR001584">
    <property type="entry name" value="Integrase_cat-core"/>
</dbReference>
<evidence type="ECO:0000256" key="4">
    <source>
        <dbReference type="ARBA" id="ARBA00004496"/>
    </source>
</evidence>
<keyword evidence="24" id="KW-0695">RNA-directed DNA polymerase</keyword>